<evidence type="ECO:0000313" key="2">
    <source>
        <dbReference type="EMBL" id="KAK0752458.1"/>
    </source>
</evidence>
<protein>
    <submittedName>
        <fullName evidence="2">Heterokaryon incompatibility protein-domain-containing protein</fullName>
    </submittedName>
</protein>
<reference evidence="2" key="1">
    <citation type="submission" date="2023-06" db="EMBL/GenBank/DDBJ databases">
        <title>Genome-scale phylogeny and comparative genomics of the fungal order Sordariales.</title>
        <authorList>
            <consortium name="Lawrence Berkeley National Laboratory"/>
            <person name="Hensen N."/>
            <person name="Bonometti L."/>
            <person name="Westerberg I."/>
            <person name="Brannstrom I.O."/>
            <person name="Guillou S."/>
            <person name="Cros-Aarteil S."/>
            <person name="Calhoun S."/>
            <person name="Haridas S."/>
            <person name="Kuo A."/>
            <person name="Mondo S."/>
            <person name="Pangilinan J."/>
            <person name="Riley R."/>
            <person name="LaButti K."/>
            <person name="Andreopoulos B."/>
            <person name="Lipzen A."/>
            <person name="Chen C."/>
            <person name="Yanf M."/>
            <person name="Daum C."/>
            <person name="Ng V."/>
            <person name="Clum A."/>
            <person name="Steindorff A."/>
            <person name="Ohm R."/>
            <person name="Martin F."/>
            <person name="Silar P."/>
            <person name="Natvig D."/>
            <person name="Lalanne C."/>
            <person name="Gautier V."/>
            <person name="Ament-velasquez S.L."/>
            <person name="Kruys A."/>
            <person name="Hutchinson M.I."/>
            <person name="Powell A.J."/>
            <person name="Barry K."/>
            <person name="Miller A.N."/>
            <person name="Grigoriev I.V."/>
            <person name="Debuchy R."/>
            <person name="Gladieux P."/>
            <person name="Thoren M.H."/>
            <person name="Johannesson H."/>
        </authorList>
    </citation>
    <scope>NUCLEOTIDE SEQUENCE</scope>
    <source>
        <strain evidence="2">SMH3187-1</strain>
    </source>
</reference>
<evidence type="ECO:0000259" key="1">
    <source>
        <dbReference type="Pfam" id="PF06985"/>
    </source>
</evidence>
<dbReference type="Pfam" id="PF06985">
    <property type="entry name" value="HET"/>
    <property type="match status" value="1"/>
</dbReference>
<name>A0AA40KAW6_9PEZI</name>
<dbReference type="Proteomes" id="UP001172155">
    <property type="component" value="Unassembled WGS sequence"/>
</dbReference>
<dbReference type="EMBL" id="JAUKUD010000002">
    <property type="protein sequence ID" value="KAK0752458.1"/>
    <property type="molecule type" value="Genomic_DNA"/>
</dbReference>
<comment type="caution">
    <text evidence="2">The sequence shown here is derived from an EMBL/GenBank/DDBJ whole genome shotgun (WGS) entry which is preliminary data.</text>
</comment>
<feature type="domain" description="Heterokaryon incompatibility" evidence="1">
    <location>
        <begin position="115"/>
        <end position="262"/>
    </location>
</feature>
<organism evidence="2 3">
    <name type="scientific">Schizothecium vesticola</name>
    <dbReference type="NCBI Taxonomy" id="314040"/>
    <lineage>
        <taxon>Eukaryota</taxon>
        <taxon>Fungi</taxon>
        <taxon>Dikarya</taxon>
        <taxon>Ascomycota</taxon>
        <taxon>Pezizomycotina</taxon>
        <taxon>Sordariomycetes</taxon>
        <taxon>Sordariomycetidae</taxon>
        <taxon>Sordariales</taxon>
        <taxon>Schizotheciaceae</taxon>
        <taxon>Schizothecium</taxon>
    </lineage>
</organism>
<keyword evidence="3" id="KW-1185">Reference proteome</keyword>
<accession>A0AA40KAW6</accession>
<dbReference type="InterPro" id="IPR010730">
    <property type="entry name" value="HET"/>
</dbReference>
<gene>
    <name evidence="2" type="ORF">B0T18DRAFT_91132</name>
</gene>
<dbReference type="PANTHER" id="PTHR33112:SF14">
    <property type="entry name" value="HETEROKARYON INCOMPATIBILITY DOMAIN-CONTAINING PROTEIN"/>
    <property type="match status" value="1"/>
</dbReference>
<proteinExistence type="predicted"/>
<dbReference type="AlphaFoldDB" id="A0AA40KAW6"/>
<evidence type="ECO:0000313" key="3">
    <source>
        <dbReference type="Proteomes" id="UP001172155"/>
    </source>
</evidence>
<sequence>MMVYAWLTATFISRTNFGTMKFQDSLLGWVSKGSSAAHYVKTRPPNRQPWSLESIRWMKRCLRDCYKHHATCAKLRQLLPVHQPPKYLIDLESAGDGRICIVDTKGVQEDNLHFSILSYSWGSGQTSKTTPGNLKQRLIGFPFTDLPLTIQDAMTVTQALGLRYLWVDAICIQQDSDRQLFQQQLDAVLGLYAQATVVISAACADHSDAGFLKPRNQHYHQYDLGLTILDNGQRLDSRITLLERGFKKQREPVDTRIWTLQERNNAFCSFRFESEQVLWQCQETTCADGEVDMLPPYPDAYNAPTFDGSIFPSMLSTISARYYEGNLRKYLEHVSDFSKRQYTYFDNRLDAFALSASSMAKNMG</sequence>
<dbReference type="PANTHER" id="PTHR33112">
    <property type="entry name" value="DOMAIN PROTEIN, PUTATIVE-RELATED"/>
    <property type="match status" value="1"/>
</dbReference>